<reference evidence="4" key="2">
    <citation type="submission" date="2019-12" db="EMBL/GenBank/DDBJ databases">
        <title>Genome sequencing and annotation of Brassica cretica.</title>
        <authorList>
            <person name="Studholme D.J."/>
            <person name="Sarris P."/>
        </authorList>
    </citation>
    <scope>NUCLEOTIDE SEQUENCE</scope>
    <source>
        <strain evidence="4">PFS-109/04</strain>
        <tissue evidence="4">Leaf</tissue>
    </source>
</reference>
<sequence>MATVANFSAKPIATVIPRPSSAVASSSSFVLFVRCGVSAKGGFTGGEGRESAKDSQRRGIRRSA</sequence>
<name>A0A8S9I404_BRACR</name>
<proteinExistence type="predicted"/>
<comment type="caution">
    <text evidence="2">The sequence shown here is derived from an EMBL/GenBank/DDBJ whole genome shotgun (WGS) entry which is preliminary data.</text>
</comment>
<gene>
    <name evidence="3" type="ORF">F2Q68_00009173</name>
    <name evidence="4" type="ORF">F2Q69_00020832</name>
    <name evidence="2" type="ORF">F2Q70_00016190</name>
</gene>
<dbReference type="EMBL" id="QGKY02001250">
    <property type="protein sequence ID" value="KAF2564153.1"/>
    <property type="molecule type" value="Genomic_DNA"/>
</dbReference>
<protein>
    <submittedName>
        <fullName evidence="2">Uncharacterized protein</fullName>
    </submittedName>
</protein>
<dbReference type="Proteomes" id="UP000712600">
    <property type="component" value="Unassembled WGS sequence"/>
</dbReference>
<evidence type="ECO:0000313" key="4">
    <source>
        <dbReference type="EMBL" id="KAF3538821.1"/>
    </source>
</evidence>
<accession>A0A8S9I404</accession>
<evidence type="ECO:0000256" key="1">
    <source>
        <dbReference type="SAM" id="MobiDB-lite"/>
    </source>
</evidence>
<dbReference type="EMBL" id="QGKW02000717">
    <property type="protein sequence ID" value="KAF2600501.1"/>
    <property type="molecule type" value="Genomic_DNA"/>
</dbReference>
<organism evidence="2">
    <name type="scientific">Brassica cretica</name>
    <name type="common">Mustard</name>
    <dbReference type="NCBI Taxonomy" id="69181"/>
    <lineage>
        <taxon>Eukaryota</taxon>
        <taxon>Viridiplantae</taxon>
        <taxon>Streptophyta</taxon>
        <taxon>Embryophyta</taxon>
        <taxon>Tracheophyta</taxon>
        <taxon>Spermatophyta</taxon>
        <taxon>Magnoliopsida</taxon>
        <taxon>eudicotyledons</taxon>
        <taxon>Gunneridae</taxon>
        <taxon>Pentapetalae</taxon>
        <taxon>rosids</taxon>
        <taxon>malvids</taxon>
        <taxon>Brassicales</taxon>
        <taxon>Brassicaceae</taxon>
        <taxon>Brassiceae</taxon>
        <taxon>Brassica</taxon>
    </lineage>
</organism>
<dbReference type="Proteomes" id="UP000712281">
    <property type="component" value="Unassembled WGS sequence"/>
</dbReference>
<feature type="compositionally biased region" description="Basic and acidic residues" evidence="1">
    <location>
        <begin position="47"/>
        <end position="57"/>
    </location>
</feature>
<dbReference type="AlphaFoldDB" id="A0A8S9I404"/>
<evidence type="ECO:0000313" key="2">
    <source>
        <dbReference type="EMBL" id="KAF2564153.1"/>
    </source>
</evidence>
<reference evidence="2" key="1">
    <citation type="submission" date="2019-12" db="EMBL/GenBank/DDBJ databases">
        <title>Genome sequencing and annotation of Brassica cretica.</title>
        <authorList>
            <person name="Studholme D.J."/>
            <person name="Sarris P.F."/>
        </authorList>
    </citation>
    <scope>NUCLEOTIDE SEQUENCE</scope>
    <source>
        <strain evidence="3">PFS-001/15</strain>
        <strain evidence="2">PFS-102/07</strain>
        <tissue evidence="2">Leaf</tissue>
    </source>
</reference>
<dbReference type="EMBL" id="QGKX02001290">
    <property type="protein sequence ID" value="KAF3538821.1"/>
    <property type="molecule type" value="Genomic_DNA"/>
</dbReference>
<evidence type="ECO:0000313" key="3">
    <source>
        <dbReference type="EMBL" id="KAF2600501.1"/>
    </source>
</evidence>
<feature type="region of interest" description="Disordered" evidence="1">
    <location>
        <begin position="40"/>
        <end position="64"/>
    </location>
</feature>